<keyword evidence="5" id="KW-1185">Reference proteome</keyword>
<dbReference type="GO" id="GO:0008236">
    <property type="term" value="F:serine-type peptidase activity"/>
    <property type="evidence" value="ECO:0007669"/>
    <property type="project" value="InterPro"/>
</dbReference>
<protein>
    <submittedName>
        <fullName evidence="4">PDZ domain-containing protein</fullName>
    </submittedName>
</protein>
<dbReference type="Gene3D" id="3.30.750.170">
    <property type="match status" value="1"/>
</dbReference>
<dbReference type="PANTHER" id="PTHR32060:SF30">
    <property type="entry name" value="CARBOXY-TERMINAL PROCESSING PROTEASE CTPA"/>
    <property type="match status" value="1"/>
</dbReference>
<dbReference type="Pfam" id="PF03572">
    <property type="entry name" value="Peptidase_S41"/>
    <property type="match status" value="1"/>
</dbReference>
<name>A0A4Q7VVZ2_9BURK</name>
<dbReference type="OrthoDB" id="7168509at2"/>
<dbReference type="SUPFAM" id="SSF50156">
    <property type="entry name" value="PDZ domain-like"/>
    <property type="match status" value="1"/>
</dbReference>
<dbReference type="InterPro" id="IPR029045">
    <property type="entry name" value="ClpP/crotonase-like_dom_sf"/>
</dbReference>
<proteinExistence type="predicted"/>
<dbReference type="InterPro" id="IPR005151">
    <property type="entry name" value="Tail-specific_protease"/>
</dbReference>
<dbReference type="GO" id="GO:0004175">
    <property type="term" value="F:endopeptidase activity"/>
    <property type="evidence" value="ECO:0007669"/>
    <property type="project" value="TreeGrafter"/>
</dbReference>
<dbReference type="Gene3D" id="3.90.226.10">
    <property type="entry name" value="2-enoyl-CoA Hydratase, Chain A, domain 1"/>
    <property type="match status" value="1"/>
</dbReference>
<dbReference type="CDD" id="cd00136">
    <property type="entry name" value="PDZ_canonical"/>
    <property type="match status" value="1"/>
</dbReference>
<dbReference type="GO" id="GO:0030288">
    <property type="term" value="C:outer membrane-bounded periplasmic space"/>
    <property type="evidence" value="ECO:0007669"/>
    <property type="project" value="TreeGrafter"/>
</dbReference>
<feature type="domain" description="PDZ" evidence="3">
    <location>
        <begin position="145"/>
        <end position="195"/>
    </location>
</feature>
<feature type="signal peptide" evidence="2">
    <location>
        <begin position="1"/>
        <end position="20"/>
    </location>
</feature>
<dbReference type="GO" id="GO:0006508">
    <property type="term" value="P:proteolysis"/>
    <property type="evidence" value="ECO:0007669"/>
    <property type="project" value="InterPro"/>
</dbReference>
<dbReference type="EMBL" id="SHKP01000005">
    <property type="protein sequence ID" value="RZU00862.1"/>
    <property type="molecule type" value="Genomic_DNA"/>
</dbReference>
<dbReference type="InterPro" id="IPR001478">
    <property type="entry name" value="PDZ"/>
</dbReference>
<dbReference type="InterPro" id="IPR041489">
    <property type="entry name" value="PDZ_6"/>
</dbReference>
<dbReference type="GO" id="GO:0007165">
    <property type="term" value="P:signal transduction"/>
    <property type="evidence" value="ECO:0007669"/>
    <property type="project" value="TreeGrafter"/>
</dbReference>
<sequence length="511" mass="54166">MKNRNPLRATLAVAFFLMLAGCGGGSDAPATAQRAAPLVAAQAQQCSPNNPHRVDAAAATTLGTLADEKRWVRAYLDAAYLWYREIGNVDSTAAAYSVDTQAGVPDSIASYFEALLTPATTASGKRKDQFSFTYPTKAWKELTQSGVSLGYGIEWSMGSPTPPRNIRIAFVEPGSPAAVAGLQRGDTLLSVNGVSADDGSSYGVGVLNEAVFGPRAGQNYQFRFGRQGAPEVYALLAGTEITRRPVLLTKVLEVDGQKVGYIVFNDHIVPAEAQLIAAIEELRAAGISDLVLDLRYNGGGYLYIASELAYMIAGPTRVAGRPFERLQYNDKRTADTADGDTPFYAKACLPDANFRCSTSQPLPTLDLARVYVLAGGSTCSASESIVNGLRGVDVDVRLIGGSTCGKPYGFTARDNCGISYFPIEFQGVNAKGFGDYADGFGAQCAAADDMNHALGDPAEGRLAAALHLRSTGSCPPVPATPLSVRPKAGTSEPRLVRGPTRENRFLVPLQR</sequence>
<dbReference type="PANTHER" id="PTHR32060">
    <property type="entry name" value="TAIL-SPECIFIC PROTEASE"/>
    <property type="match status" value="1"/>
</dbReference>
<accession>A0A4Q7VVZ2</accession>
<dbReference type="AlphaFoldDB" id="A0A4Q7VVZ2"/>
<dbReference type="InterPro" id="IPR036034">
    <property type="entry name" value="PDZ_sf"/>
</dbReference>
<dbReference type="Pfam" id="PF17820">
    <property type="entry name" value="PDZ_6"/>
    <property type="match status" value="1"/>
</dbReference>
<dbReference type="PROSITE" id="PS50106">
    <property type="entry name" value="PDZ"/>
    <property type="match status" value="1"/>
</dbReference>
<feature type="region of interest" description="Disordered" evidence="1">
    <location>
        <begin position="477"/>
        <end position="502"/>
    </location>
</feature>
<dbReference type="SMART" id="SM00228">
    <property type="entry name" value="PDZ"/>
    <property type="match status" value="1"/>
</dbReference>
<evidence type="ECO:0000256" key="2">
    <source>
        <dbReference type="SAM" id="SignalP"/>
    </source>
</evidence>
<evidence type="ECO:0000256" key="1">
    <source>
        <dbReference type="SAM" id="MobiDB-lite"/>
    </source>
</evidence>
<comment type="caution">
    <text evidence="4">The sequence shown here is derived from an EMBL/GenBank/DDBJ whole genome shotgun (WGS) entry which is preliminary data.</text>
</comment>
<organism evidence="4 5">
    <name type="scientific">Rivibacter subsaxonicus</name>
    <dbReference type="NCBI Taxonomy" id="457575"/>
    <lineage>
        <taxon>Bacteria</taxon>
        <taxon>Pseudomonadati</taxon>
        <taxon>Pseudomonadota</taxon>
        <taxon>Betaproteobacteria</taxon>
        <taxon>Burkholderiales</taxon>
        <taxon>Rivibacter</taxon>
    </lineage>
</organism>
<reference evidence="4 5" key="1">
    <citation type="submission" date="2019-02" db="EMBL/GenBank/DDBJ databases">
        <title>Genomic Encyclopedia of Type Strains, Phase IV (KMG-IV): sequencing the most valuable type-strain genomes for metagenomic binning, comparative biology and taxonomic classification.</title>
        <authorList>
            <person name="Goeker M."/>
        </authorList>
    </citation>
    <scope>NUCLEOTIDE SEQUENCE [LARGE SCALE GENOMIC DNA]</scope>
    <source>
        <strain evidence="4 5">DSM 19570</strain>
    </source>
</reference>
<gene>
    <name evidence="4" type="ORF">EV670_1575</name>
</gene>
<evidence type="ECO:0000259" key="3">
    <source>
        <dbReference type="PROSITE" id="PS50106"/>
    </source>
</evidence>
<dbReference type="PROSITE" id="PS51257">
    <property type="entry name" value="PROKAR_LIPOPROTEIN"/>
    <property type="match status" value="1"/>
</dbReference>
<dbReference type="CDD" id="cd07561">
    <property type="entry name" value="Peptidase_S41_CPP_like"/>
    <property type="match status" value="1"/>
</dbReference>
<keyword evidence="2" id="KW-0732">Signal</keyword>
<evidence type="ECO:0000313" key="5">
    <source>
        <dbReference type="Proteomes" id="UP000293671"/>
    </source>
</evidence>
<dbReference type="Proteomes" id="UP000293671">
    <property type="component" value="Unassembled WGS sequence"/>
</dbReference>
<feature type="chain" id="PRO_5020210565" evidence="2">
    <location>
        <begin position="21"/>
        <end position="511"/>
    </location>
</feature>
<evidence type="ECO:0000313" key="4">
    <source>
        <dbReference type="EMBL" id="RZU00862.1"/>
    </source>
</evidence>
<dbReference type="RefSeq" id="WP_130431293.1">
    <property type="nucleotide sequence ID" value="NZ_SHKP01000005.1"/>
</dbReference>
<dbReference type="SUPFAM" id="SSF52096">
    <property type="entry name" value="ClpP/crotonase"/>
    <property type="match status" value="1"/>
</dbReference>
<dbReference type="Gene3D" id="2.30.42.10">
    <property type="match status" value="1"/>
</dbReference>